<sequence length="85" mass="9452">MKDIVKVISSRVELKVQGKNFIGLCPFHNEKTPSFIVNSAKQTFECLGCGFNGDADDFIEMYNILNDGLSIITNDEIDKFTGSTQ</sequence>
<dbReference type="InterPro" id="IPR002694">
    <property type="entry name" value="Znf_CHC2"/>
</dbReference>
<evidence type="ECO:0000256" key="2">
    <source>
        <dbReference type="ARBA" id="ARBA00022771"/>
    </source>
</evidence>
<dbReference type="PANTHER" id="PTHR30313:SF2">
    <property type="entry name" value="DNA PRIMASE"/>
    <property type="match status" value="1"/>
</dbReference>
<dbReference type="EMBL" id="DAAQMX010000050">
    <property type="protein sequence ID" value="HAE0014259.1"/>
    <property type="molecule type" value="Genomic_DNA"/>
</dbReference>
<comment type="caution">
    <text evidence="5">The sequence shown here is derived from an EMBL/GenBank/DDBJ whole genome shotgun (WGS) entry which is preliminary data.</text>
</comment>
<dbReference type="PANTHER" id="PTHR30313">
    <property type="entry name" value="DNA PRIMASE"/>
    <property type="match status" value="1"/>
</dbReference>
<name>A0A3U8QCT5_SALIN</name>
<dbReference type="InterPro" id="IPR036977">
    <property type="entry name" value="DNA_primase_Znf_CHC2"/>
</dbReference>
<accession>A0A3U8QCT5</accession>
<dbReference type="SUPFAM" id="SSF57783">
    <property type="entry name" value="Zinc beta-ribbon"/>
    <property type="match status" value="1"/>
</dbReference>
<dbReference type="AlphaFoldDB" id="A0A3U8QCT5"/>
<gene>
    <name evidence="6" type="ORF">G2278_19260</name>
    <name evidence="5" type="ORF">GDG83_18220</name>
</gene>
<dbReference type="Pfam" id="PF01807">
    <property type="entry name" value="Zn_ribbon_DnaG"/>
    <property type="match status" value="1"/>
</dbReference>
<dbReference type="GO" id="GO:0003677">
    <property type="term" value="F:DNA binding"/>
    <property type="evidence" value="ECO:0007669"/>
    <property type="project" value="InterPro"/>
</dbReference>
<dbReference type="EMBL" id="DAAAAF010000046">
    <property type="protein sequence ID" value="HAA0034305.1"/>
    <property type="molecule type" value="Genomic_DNA"/>
</dbReference>
<evidence type="ECO:0000256" key="1">
    <source>
        <dbReference type="ARBA" id="ARBA00022723"/>
    </source>
</evidence>
<proteinExistence type="predicted"/>
<evidence type="ECO:0000259" key="4">
    <source>
        <dbReference type="SMART" id="SM00400"/>
    </source>
</evidence>
<evidence type="ECO:0000256" key="3">
    <source>
        <dbReference type="ARBA" id="ARBA00022833"/>
    </source>
</evidence>
<protein>
    <recommendedName>
        <fullName evidence="4">Zinc finger CHC2-type domain-containing protein</fullName>
    </recommendedName>
</protein>
<feature type="domain" description="Zinc finger CHC2-type" evidence="4">
    <location>
        <begin position="21"/>
        <end position="73"/>
    </location>
</feature>
<reference evidence="5" key="2">
    <citation type="submission" date="2019-10" db="EMBL/GenBank/DDBJ databases">
        <authorList>
            <consortium name="NCBI Pathogen Detection Project"/>
        </authorList>
    </citation>
    <scope>NUCLEOTIDE SEQUENCE</scope>
    <source>
        <strain evidence="5">11-6231</strain>
        <strain evidence="6">Sam_ff3851e3-f536-40fd-9773-2282a4e33e15</strain>
    </source>
</reference>
<reference evidence="5" key="1">
    <citation type="journal article" date="2018" name="Genome Biol.">
        <title>SKESA: strategic k-mer extension for scrupulous assemblies.</title>
        <authorList>
            <person name="Souvorov A."/>
            <person name="Agarwala R."/>
            <person name="Lipman D.J."/>
        </authorList>
    </citation>
    <scope>NUCLEOTIDE SEQUENCE</scope>
    <source>
        <strain evidence="5">11-6231</strain>
        <strain evidence="6">Sam_ff3851e3-f536-40fd-9773-2282a4e33e15</strain>
    </source>
</reference>
<evidence type="ECO:0000313" key="5">
    <source>
        <dbReference type="EMBL" id="HAA0034305.1"/>
    </source>
</evidence>
<dbReference type="Gene3D" id="3.90.580.10">
    <property type="entry name" value="Zinc finger, CHC2-type domain"/>
    <property type="match status" value="1"/>
</dbReference>
<dbReference type="InterPro" id="IPR050219">
    <property type="entry name" value="DnaG_primase"/>
</dbReference>
<keyword evidence="3" id="KW-0862">Zinc</keyword>
<dbReference type="SMART" id="SM00400">
    <property type="entry name" value="ZnF_CHCC"/>
    <property type="match status" value="1"/>
</dbReference>
<dbReference type="GO" id="GO:0006269">
    <property type="term" value="P:DNA replication, synthesis of primer"/>
    <property type="evidence" value="ECO:0007669"/>
    <property type="project" value="TreeGrafter"/>
</dbReference>
<dbReference type="GO" id="GO:0008270">
    <property type="term" value="F:zinc ion binding"/>
    <property type="evidence" value="ECO:0007669"/>
    <property type="project" value="UniProtKB-KW"/>
</dbReference>
<organism evidence="5">
    <name type="scientific">Salmonella infantis</name>
    <dbReference type="NCBI Taxonomy" id="595"/>
    <lineage>
        <taxon>Bacteria</taxon>
        <taxon>Pseudomonadati</taxon>
        <taxon>Pseudomonadota</taxon>
        <taxon>Gammaproteobacteria</taxon>
        <taxon>Enterobacterales</taxon>
        <taxon>Enterobacteriaceae</taxon>
        <taxon>Salmonella</taxon>
    </lineage>
</organism>
<dbReference type="GO" id="GO:0005737">
    <property type="term" value="C:cytoplasm"/>
    <property type="evidence" value="ECO:0007669"/>
    <property type="project" value="TreeGrafter"/>
</dbReference>
<dbReference type="GO" id="GO:0003899">
    <property type="term" value="F:DNA-directed RNA polymerase activity"/>
    <property type="evidence" value="ECO:0007669"/>
    <property type="project" value="InterPro"/>
</dbReference>
<keyword evidence="2" id="KW-0863">Zinc-finger</keyword>
<evidence type="ECO:0000313" key="6">
    <source>
        <dbReference type="EMBL" id="HAE0014259.1"/>
    </source>
</evidence>
<keyword evidence="1" id="KW-0479">Metal-binding</keyword>